<dbReference type="Proteomes" id="UP000276215">
    <property type="component" value="Unassembled WGS sequence"/>
</dbReference>
<gene>
    <name evidence="1" type="ORF">L873DRAFT_1336921</name>
</gene>
<name>A0A3N4JDP8_9PEZI</name>
<dbReference type="EMBL" id="ML120429">
    <property type="protein sequence ID" value="RPA95098.1"/>
    <property type="molecule type" value="Genomic_DNA"/>
</dbReference>
<proteinExistence type="predicted"/>
<evidence type="ECO:0000313" key="1">
    <source>
        <dbReference type="EMBL" id="RPA95098.1"/>
    </source>
</evidence>
<evidence type="ECO:0000313" key="2">
    <source>
        <dbReference type="Proteomes" id="UP000276215"/>
    </source>
</evidence>
<organism evidence="1 2">
    <name type="scientific">Choiromyces venosus 120613-1</name>
    <dbReference type="NCBI Taxonomy" id="1336337"/>
    <lineage>
        <taxon>Eukaryota</taxon>
        <taxon>Fungi</taxon>
        <taxon>Dikarya</taxon>
        <taxon>Ascomycota</taxon>
        <taxon>Pezizomycotina</taxon>
        <taxon>Pezizomycetes</taxon>
        <taxon>Pezizales</taxon>
        <taxon>Tuberaceae</taxon>
        <taxon>Choiromyces</taxon>
    </lineage>
</organism>
<reference evidence="1 2" key="1">
    <citation type="journal article" date="2018" name="Nat. Ecol. Evol.">
        <title>Pezizomycetes genomes reveal the molecular basis of ectomycorrhizal truffle lifestyle.</title>
        <authorList>
            <person name="Murat C."/>
            <person name="Payen T."/>
            <person name="Noel B."/>
            <person name="Kuo A."/>
            <person name="Morin E."/>
            <person name="Chen J."/>
            <person name="Kohler A."/>
            <person name="Krizsan K."/>
            <person name="Balestrini R."/>
            <person name="Da Silva C."/>
            <person name="Montanini B."/>
            <person name="Hainaut M."/>
            <person name="Levati E."/>
            <person name="Barry K.W."/>
            <person name="Belfiori B."/>
            <person name="Cichocki N."/>
            <person name="Clum A."/>
            <person name="Dockter R.B."/>
            <person name="Fauchery L."/>
            <person name="Guy J."/>
            <person name="Iotti M."/>
            <person name="Le Tacon F."/>
            <person name="Lindquist E.A."/>
            <person name="Lipzen A."/>
            <person name="Malagnac F."/>
            <person name="Mello A."/>
            <person name="Molinier V."/>
            <person name="Miyauchi S."/>
            <person name="Poulain J."/>
            <person name="Riccioni C."/>
            <person name="Rubini A."/>
            <person name="Sitrit Y."/>
            <person name="Splivallo R."/>
            <person name="Traeger S."/>
            <person name="Wang M."/>
            <person name="Zifcakova L."/>
            <person name="Wipf D."/>
            <person name="Zambonelli A."/>
            <person name="Paolocci F."/>
            <person name="Nowrousian M."/>
            <person name="Ottonello S."/>
            <person name="Baldrian P."/>
            <person name="Spatafora J.W."/>
            <person name="Henrissat B."/>
            <person name="Nagy L.G."/>
            <person name="Aury J.M."/>
            <person name="Wincker P."/>
            <person name="Grigoriev I.V."/>
            <person name="Bonfante P."/>
            <person name="Martin F.M."/>
        </authorList>
    </citation>
    <scope>NUCLEOTIDE SEQUENCE [LARGE SCALE GENOMIC DNA]</scope>
    <source>
        <strain evidence="1 2">120613-1</strain>
    </source>
</reference>
<protein>
    <submittedName>
        <fullName evidence="1">Uncharacterized protein</fullName>
    </submittedName>
</protein>
<keyword evidence="2" id="KW-1185">Reference proteome</keyword>
<dbReference type="AlphaFoldDB" id="A0A3N4JDP8"/>
<accession>A0A3N4JDP8</accession>
<sequence length="165" mass="19793">MPFIHSFIHSPYPFVCLVLFRENISKFFTRTPRKSQKIYHSLCSPCYNPFPLPHSAILLRRWFLCYQKAVKFENITSGLFSQTFKSRYDKYLTIGTQGKSRITIPELYVCCEYDIIQYFTSYHITLSRIFHREKKKKKKKTHYRYAMSATDPRCVRGIYHTTGRF</sequence>